<sequence length="375" mass="42423">MDKPLKLAFCLFKYFPFGGLQVNFINIAKECMARGHKVIAYTISWEGDRPPGLDINIIKVKGLTNHSRYKSFARRVNENIKAKNFDALVGFNKMPGLDLYYGADVSYAAKMKKRSRWHRYTPRYQTLMAMEKAVFEKKSKTDILLLTEKEKQFYMDYYGTAEHRFHIMPPGISRDCLAPANADEIRSATRNDLSIDKDTLVLLMVCTNFKIKGVARAICALSSLPCELLKKSLLLIVGKDTPRPYRKLAKKMKVQDNIRFIGARKDVPRLLLSADFLLHPASIENTGTVIVEALAANVPVLTTDICGYSSHVKKADGGKVVGSPFNQKELNSALVSMLTSNMRKQWQHNCRTYVKQTDIFSRAPRACDIIEKVAL</sequence>
<dbReference type="PANTHER" id="PTHR12526">
    <property type="entry name" value="GLYCOSYLTRANSFERASE"/>
    <property type="match status" value="1"/>
</dbReference>
<dbReference type="RefSeq" id="WP_084066833.1">
    <property type="nucleotide sequence ID" value="NZ_FWXY01000002.1"/>
</dbReference>
<dbReference type="CDD" id="cd03801">
    <property type="entry name" value="GT4_PimA-like"/>
    <property type="match status" value="1"/>
</dbReference>
<accession>A0A1W1Z8P7</accession>
<evidence type="ECO:0000313" key="3">
    <source>
        <dbReference type="Proteomes" id="UP000192418"/>
    </source>
</evidence>
<dbReference type="EMBL" id="FWXY01000002">
    <property type="protein sequence ID" value="SMC44783.1"/>
    <property type="molecule type" value="Genomic_DNA"/>
</dbReference>
<dbReference type="STRING" id="1121400.SAMN02746065_102165"/>
<protein>
    <submittedName>
        <fullName evidence="2">UDP-glucose:(Heptosyl)LPS alpha-1,3-glucosyltransferase</fullName>
    </submittedName>
</protein>
<name>A0A1W1Z8P7_9BACT</name>
<dbReference type="Pfam" id="PF00534">
    <property type="entry name" value="Glycos_transf_1"/>
    <property type="match status" value="1"/>
</dbReference>
<feature type="domain" description="Glycosyl transferase family 1" evidence="1">
    <location>
        <begin position="188"/>
        <end position="350"/>
    </location>
</feature>
<organism evidence="2 3">
    <name type="scientific">Desulfocicer vacuolatum DSM 3385</name>
    <dbReference type="NCBI Taxonomy" id="1121400"/>
    <lineage>
        <taxon>Bacteria</taxon>
        <taxon>Pseudomonadati</taxon>
        <taxon>Thermodesulfobacteriota</taxon>
        <taxon>Desulfobacteria</taxon>
        <taxon>Desulfobacterales</taxon>
        <taxon>Desulfobacteraceae</taxon>
        <taxon>Desulfocicer</taxon>
    </lineage>
</organism>
<dbReference type="SUPFAM" id="SSF53756">
    <property type="entry name" value="UDP-Glycosyltransferase/glycogen phosphorylase"/>
    <property type="match status" value="1"/>
</dbReference>
<dbReference type="AlphaFoldDB" id="A0A1W1Z8P7"/>
<dbReference type="PANTHER" id="PTHR12526:SF641">
    <property type="entry name" value="LIPOPOLYSACCHARIDE CORE BIOSYNTHESIS PROTEIN RFAG"/>
    <property type="match status" value="1"/>
</dbReference>
<keyword evidence="2" id="KW-0808">Transferase</keyword>
<dbReference type="OrthoDB" id="433681at2"/>
<reference evidence="2 3" key="1">
    <citation type="submission" date="2017-04" db="EMBL/GenBank/DDBJ databases">
        <authorList>
            <person name="Afonso C.L."/>
            <person name="Miller P.J."/>
            <person name="Scott M.A."/>
            <person name="Spackman E."/>
            <person name="Goraichik I."/>
            <person name="Dimitrov K.M."/>
            <person name="Suarez D.L."/>
            <person name="Swayne D.E."/>
        </authorList>
    </citation>
    <scope>NUCLEOTIDE SEQUENCE [LARGE SCALE GENOMIC DNA]</scope>
    <source>
        <strain evidence="2 3">DSM 3385</strain>
    </source>
</reference>
<keyword evidence="3" id="KW-1185">Reference proteome</keyword>
<proteinExistence type="predicted"/>
<evidence type="ECO:0000313" key="2">
    <source>
        <dbReference type="EMBL" id="SMC44783.1"/>
    </source>
</evidence>
<dbReference type="GO" id="GO:0016757">
    <property type="term" value="F:glycosyltransferase activity"/>
    <property type="evidence" value="ECO:0007669"/>
    <property type="project" value="InterPro"/>
</dbReference>
<dbReference type="Gene3D" id="3.40.50.2000">
    <property type="entry name" value="Glycogen Phosphorylase B"/>
    <property type="match status" value="2"/>
</dbReference>
<evidence type="ECO:0000259" key="1">
    <source>
        <dbReference type="Pfam" id="PF00534"/>
    </source>
</evidence>
<dbReference type="InterPro" id="IPR001296">
    <property type="entry name" value="Glyco_trans_1"/>
</dbReference>
<gene>
    <name evidence="2" type="ORF">SAMN02746065_102165</name>
</gene>
<dbReference type="Proteomes" id="UP000192418">
    <property type="component" value="Unassembled WGS sequence"/>
</dbReference>